<dbReference type="Pfam" id="PF00173">
    <property type="entry name" value="Cyt-b5"/>
    <property type="match status" value="1"/>
</dbReference>
<dbReference type="AlphaFoldDB" id="A0A316UU61"/>
<dbReference type="EMBL" id="KZ819664">
    <property type="protein sequence ID" value="PWN28782.1"/>
    <property type="molecule type" value="Genomic_DNA"/>
</dbReference>
<dbReference type="STRING" id="1569628.A0A316UU61"/>
<dbReference type="GO" id="GO:0046872">
    <property type="term" value="F:metal ion binding"/>
    <property type="evidence" value="ECO:0007669"/>
    <property type="project" value="UniProtKB-KW"/>
</dbReference>
<comment type="similarity">
    <text evidence="6">Belongs to the cytochrome b5 family. MAPR subfamily.</text>
</comment>
<dbReference type="SUPFAM" id="SSF55856">
    <property type="entry name" value="Cytochrome b5-like heme/steroid binding domain"/>
    <property type="match status" value="1"/>
</dbReference>
<dbReference type="GO" id="GO:0020037">
    <property type="term" value="F:heme binding"/>
    <property type="evidence" value="ECO:0007669"/>
    <property type="project" value="UniProtKB-ARBA"/>
</dbReference>
<feature type="non-terminal residue" evidence="8">
    <location>
        <position position="205"/>
    </location>
</feature>
<evidence type="ECO:0000256" key="6">
    <source>
        <dbReference type="ARBA" id="ARBA00038357"/>
    </source>
</evidence>
<protein>
    <submittedName>
        <fullName evidence="8">Cytochrome b5</fullName>
    </submittedName>
</protein>
<dbReference type="GO" id="GO:0005783">
    <property type="term" value="C:endoplasmic reticulum"/>
    <property type="evidence" value="ECO:0007669"/>
    <property type="project" value="UniProtKB-SubCell"/>
</dbReference>
<dbReference type="RefSeq" id="XP_025363394.1">
    <property type="nucleotide sequence ID" value="XM_025504159.1"/>
</dbReference>
<feature type="domain" description="Cytochrome b5 heme-binding" evidence="7">
    <location>
        <begin position="88"/>
        <end position="204"/>
    </location>
</feature>
<keyword evidence="4" id="KW-0256">Endoplasmic reticulum</keyword>
<dbReference type="SMART" id="SM01117">
    <property type="entry name" value="Cyt-b5"/>
    <property type="match status" value="1"/>
</dbReference>
<dbReference type="OrthoDB" id="547796at2759"/>
<proteinExistence type="inferred from homology"/>
<evidence type="ECO:0000256" key="5">
    <source>
        <dbReference type="ARBA" id="ARBA00023004"/>
    </source>
</evidence>
<accession>A0A316UU61</accession>
<dbReference type="FunFam" id="3.10.120.10:FF:000003">
    <property type="entry name" value="membrane-associated progesterone receptor component 1"/>
    <property type="match status" value="1"/>
</dbReference>
<dbReference type="InterPro" id="IPR036400">
    <property type="entry name" value="Cyt_B5-like_heme/steroid_sf"/>
</dbReference>
<evidence type="ECO:0000313" key="8">
    <source>
        <dbReference type="EMBL" id="PWN28782.1"/>
    </source>
</evidence>
<name>A0A316UU61_9BASI</name>
<evidence type="ECO:0000313" key="9">
    <source>
        <dbReference type="Proteomes" id="UP000245884"/>
    </source>
</evidence>
<dbReference type="InterPro" id="IPR050577">
    <property type="entry name" value="MAPR/NEUFC/NENF-like"/>
</dbReference>
<dbReference type="InterPro" id="IPR001199">
    <property type="entry name" value="Cyt_B5-like_heme/steroid-bd"/>
</dbReference>
<dbReference type="Proteomes" id="UP000245884">
    <property type="component" value="Unassembled WGS sequence"/>
</dbReference>
<comment type="subcellular location">
    <subcellularLocation>
        <location evidence="1">Endoplasmic reticulum</location>
    </subcellularLocation>
</comment>
<evidence type="ECO:0000256" key="4">
    <source>
        <dbReference type="ARBA" id="ARBA00022824"/>
    </source>
</evidence>
<keyword evidence="3" id="KW-0479">Metal-binding</keyword>
<evidence type="ECO:0000256" key="1">
    <source>
        <dbReference type="ARBA" id="ARBA00004240"/>
    </source>
</evidence>
<organism evidence="8 9">
    <name type="scientific">Jaminaea rosea</name>
    <dbReference type="NCBI Taxonomy" id="1569628"/>
    <lineage>
        <taxon>Eukaryota</taxon>
        <taxon>Fungi</taxon>
        <taxon>Dikarya</taxon>
        <taxon>Basidiomycota</taxon>
        <taxon>Ustilaginomycotina</taxon>
        <taxon>Exobasidiomycetes</taxon>
        <taxon>Microstromatales</taxon>
        <taxon>Microstromatales incertae sedis</taxon>
        <taxon>Jaminaea</taxon>
    </lineage>
</organism>
<dbReference type="GO" id="GO:0016020">
    <property type="term" value="C:membrane"/>
    <property type="evidence" value="ECO:0007669"/>
    <property type="project" value="TreeGrafter"/>
</dbReference>
<keyword evidence="9" id="KW-1185">Reference proteome</keyword>
<sequence>MSQFSHLLGHGSPPAASLHERIVSHPLVAPIASNPVNVLLFFVLLYHINGLLPAPLSTLSPKIIKARHSNLYSSLPPEHPKSTVWMDYTPKTLAVYDGTGKKEATEPGTGRPEQGPPRILLSINRRVFDVTSGARFYGPDGPYGNFAGRDASRGMALQSFDEDVLTPLDQPLDTLEDLKPAERKQMLEWEQHFLGKYPVVGRLVE</sequence>
<keyword evidence="2" id="KW-0349">Heme</keyword>
<dbReference type="GeneID" id="37025982"/>
<evidence type="ECO:0000259" key="7">
    <source>
        <dbReference type="SMART" id="SM01117"/>
    </source>
</evidence>
<dbReference type="Gene3D" id="3.10.120.10">
    <property type="entry name" value="Cytochrome b5-like heme/steroid binding domain"/>
    <property type="match status" value="1"/>
</dbReference>
<gene>
    <name evidence="8" type="ORF">BDZ90DRAFT_213178</name>
</gene>
<evidence type="ECO:0000256" key="2">
    <source>
        <dbReference type="ARBA" id="ARBA00022617"/>
    </source>
</evidence>
<dbReference type="PANTHER" id="PTHR10281">
    <property type="entry name" value="MEMBRANE-ASSOCIATED PROGESTERONE RECEPTOR COMPONENT-RELATED"/>
    <property type="match status" value="1"/>
</dbReference>
<keyword evidence="5" id="KW-0408">Iron</keyword>
<dbReference type="PANTHER" id="PTHR10281:SF72">
    <property type="entry name" value="NEUDESIN"/>
    <property type="match status" value="1"/>
</dbReference>
<evidence type="ECO:0000256" key="3">
    <source>
        <dbReference type="ARBA" id="ARBA00022723"/>
    </source>
</evidence>
<reference evidence="8 9" key="1">
    <citation type="journal article" date="2018" name="Mol. Biol. Evol.">
        <title>Broad Genomic Sampling Reveals a Smut Pathogenic Ancestry of the Fungal Clade Ustilaginomycotina.</title>
        <authorList>
            <person name="Kijpornyongpan T."/>
            <person name="Mondo S.J."/>
            <person name="Barry K."/>
            <person name="Sandor L."/>
            <person name="Lee J."/>
            <person name="Lipzen A."/>
            <person name="Pangilinan J."/>
            <person name="LaButti K."/>
            <person name="Hainaut M."/>
            <person name="Henrissat B."/>
            <person name="Grigoriev I.V."/>
            <person name="Spatafora J.W."/>
            <person name="Aime M.C."/>
        </authorList>
    </citation>
    <scope>NUCLEOTIDE SEQUENCE [LARGE SCALE GENOMIC DNA]</scope>
    <source>
        <strain evidence="8 9">MCA 5214</strain>
    </source>
</reference>